<keyword evidence="2" id="KW-0227">DNA damage</keyword>
<keyword evidence="6" id="KW-1185">Reference proteome</keyword>
<dbReference type="Proteomes" id="UP001589854">
    <property type="component" value="Unassembled WGS sequence"/>
</dbReference>
<evidence type="ECO:0000256" key="1">
    <source>
        <dbReference type="ARBA" id="ARBA00006638"/>
    </source>
</evidence>
<sequence length="361" mass="41088">MGENCTERSIEEITKMLEEPFAPDDIEWRVQRTLKVQNQWKAIVVPYVQNRTIQARLDHVFGVMGWENSFKELHKGVICGITAWFNGRSITKWDGADITNIEDTKGAVSNSMKRAAVQWGIGRYLYKCTEEWVPVFDDKKPNSIYIKDDKKNLKGYWLPPQLPSFALPKGFKQKATNGNQQSSGKQTNITKNQNQSSNINNGNQNDRNKANKNNSNSSGFNQNQQSHQQNHNNTQDETKNVLDIIGRTEALIGLNKQPGYIVRIFNRANPNNPIALPIDITKSSIDALREYYKALKPVNDVCSAGRNYGISNERLVYFAQIVKPEVMIDKLFSLFFQLDKDDVGKIIQMAKAEGKEQQRTA</sequence>
<reference evidence="5 6" key="1">
    <citation type="submission" date="2024-09" db="EMBL/GenBank/DDBJ databases">
        <authorList>
            <person name="Sun Q."/>
            <person name="Mori K."/>
        </authorList>
    </citation>
    <scope>NUCLEOTIDE SEQUENCE [LARGE SCALE GENOMIC DNA]</scope>
    <source>
        <strain evidence="5 6">CCM 7228</strain>
    </source>
</reference>
<dbReference type="EMBL" id="JBHLVO010000024">
    <property type="protein sequence ID" value="MFC0273752.1"/>
    <property type="molecule type" value="Genomic_DNA"/>
</dbReference>
<comment type="caution">
    <text evidence="5">The sequence shown here is derived from an EMBL/GenBank/DDBJ whole genome shotgun (WGS) entry which is preliminary data.</text>
</comment>
<comment type="similarity">
    <text evidence="1">Belongs to the RAD52 family.</text>
</comment>
<proteinExistence type="inferred from homology"/>
<evidence type="ECO:0000256" key="3">
    <source>
        <dbReference type="ARBA" id="ARBA00023204"/>
    </source>
</evidence>
<evidence type="ECO:0000256" key="2">
    <source>
        <dbReference type="ARBA" id="ARBA00022763"/>
    </source>
</evidence>
<evidence type="ECO:0000256" key="4">
    <source>
        <dbReference type="SAM" id="MobiDB-lite"/>
    </source>
</evidence>
<evidence type="ECO:0000313" key="5">
    <source>
        <dbReference type="EMBL" id="MFC0273752.1"/>
    </source>
</evidence>
<keyword evidence="3" id="KW-0234">DNA repair</keyword>
<dbReference type="RefSeq" id="WP_378937366.1">
    <property type="nucleotide sequence ID" value="NZ_JBHLVO010000024.1"/>
</dbReference>
<organism evidence="5 6">
    <name type="scientific">Metabacillus herbersteinensis</name>
    <dbReference type="NCBI Taxonomy" id="283816"/>
    <lineage>
        <taxon>Bacteria</taxon>
        <taxon>Bacillati</taxon>
        <taxon>Bacillota</taxon>
        <taxon>Bacilli</taxon>
        <taxon>Bacillales</taxon>
        <taxon>Bacillaceae</taxon>
        <taxon>Metabacillus</taxon>
    </lineage>
</organism>
<evidence type="ECO:0000313" key="6">
    <source>
        <dbReference type="Proteomes" id="UP001589854"/>
    </source>
</evidence>
<feature type="compositionally biased region" description="Low complexity" evidence="4">
    <location>
        <begin position="184"/>
        <end position="233"/>
    </location>
</feature>
<dbReference type="Pfam" id="PF04098">
    <property type="entry name" value="Rad52_Rad22"/>
    <property type="match status" value="2"/>
</dbReference>
<feature type="region of interest" description="Disordered" evidence="4">
    <location>
        <begin position="168"/>
        <end position="236"/>
    </location>
</feature>
<protein>
    <submittedName>
        <fullName evidence="5">Rad52/Rad22 family DNA repair protein</fullName>
    </submittedName>
</protein>
<dbReference type="InterPro" id="IPR041247">
    <property type="entry name" value="Rad52_fam"/>
</dbReference>
<accession>A0ABV6GJ82</accession>
<gene>
    <name evidence="5" type="ORF">ACFFIX_20405</name>
</gene>
<name>A0ABV6GJ82_9BACI</name>
<feature type="compositionally biased region" description="Polar residues" evidence="4">
    <location>
        <begin position="174"/>
        <end position="183"/>
    </location>
</feature>